<dbReference type="InterPro" id="IPR001645">
    <property type="entry name" value="Folylpolyglutamate_synth"/>
</dbReference>
<protein>
    <recommendedName>
        <fullName evidence="3">tetrahydrofolate synthase</fullName>
        <ecNumber evidence="3">6.3.2.17</ecNumber>
    </recommendedName>
    <alternativeName>
        <fullName evidence="11">Folylpoly-gamma-glutamate synthetase</fullName>
    </alternativeName>
    <alternativeName>
        <fullName evidence="10">Tetrahydrofolylpolyglutamate synthase</fullName>
    </alternativeName>
</protein>
<accession>A0AAV7Z866</accession>
<dbReference type="InterPro" id="IPR036565">
    <property type="entry name" value="Mur-like_cat_sf"/>
</dbReference>
<dbReference type="GO" id="GO:0005829">
    <property type="term" value="C:cytosol"/>
    <property type="evidence" value="ECO:0007669"/>
    <property type="project" value="TreeGrafter"/>
</dbReference>
<reference evidence="14" key="1">
    <citation type="submission" date="2022-08" db="EMBL/GenBank/DDBJ databases">
        <title>Novel sulphate-reducing endosymbionts in the free-living metamonad Anaeramoeba.</title>
        <authorList>
            <person name="Jerlstrom-Hultqvist J."/>
            <person name="Cepicka I."/>
            <person name="Gallot-Lavallee L."/>
            <person name="Salas-Leiva D."/>
            <person name="Curtis B.A."/>
            <person name="Zahonova K."/>
            <person name="Pipaliya S."/>
            <person name="Dacks J."/>
            <person name="Roger A.J."/>
        </authorList>
    </citation>
    <scope>NUCLEOTIDE SEQUENCE</scope>
    <source>
        <strain evidence="14">Busselton2</strain>
    </source>
</reference>
<evidence type="ECO:0000256" key="5">
    <source>
        <dbReference type="ARBA" id="ARBA00022598"/>
    </source>
</evidence>
<evidence type="ECO:0000256" key="6">
    <source>
        <dbReference type="ARBA" id="ARBA00022723"/>
    </source>
</evidence>
<evidence type="ECO:0000256" key="9">
    <source>
        <dbReference type="ARBA" id="ARBA00022842"/>
    </source>
</evidence>
<dbReference type="SUPFAM" id="SSF53244">
    <property type="entry name" value="MurD-like peptide ligases, peptide-binding domain"/>
    <property type="match status" value="1"/>
</dbReference>
<evidence type="ECO:0000256" key="2">
    <source>
        <dbReference type="ARBA" id="ARBA00008276"/>
    </source>
</evidence>
<dbReference type="PANTHER" id="PTHR11136:SF5">
    <property type="entry name" value="FOLYLPOLYGLUTAMATE SYNTHASE, MITOCHONDRIAL"/>
    <property type="match status" value="1"/>
</dbReference>
<keyword evidence="4" id="KW-0554">One-carbon metabolism</keyword>
<dbReference type="PROSITE" id="PS01011">
    <property type="entry name" value="FOLYLPOLYGLU_SYNT_1"/>
    <property type="match status" value="1"/>
</dbReference>
<dbReference type="AlphaFoldDB" id="A0AAV7Z866"/>
<evidence type="ECO:0000256" key="11">
    <source>
        <dbReference type="ARBA" id="ARBA00030876"/>
    </source>
</evidence>
<evidence type="ECO:0000313" key="14">
    <source>
        <dbReference type="EMBL" id="KAJ3436957.1"/>
    </source>
</evidence>
<keyword evidence="6" id="KW-0479">Metal-binding</keyword>
<dbReference type="GO" id="GO:0005524">
    <property type="term" value="F:ATP binding"/>
    <property type="evidence" value="ECO:0007669"/>
    <property type="project" value="UniProtKB-KW"/>
</dbReference>
<dbReference type="Proteomes" id="UP001146793">
    <property type="component" value="Unassembled WGS sequence"/>
</dbReference>
<comment type="caution">
    <text evidence="14">The sequence shown here is derived from an EMBL/GenBank/DDBJ whole genome shotgun (WGS) entry which is preliminary data.</text>
</comment>
<name>A0AAV7Z866_9EUKA</name>
<feature type="domain" description="Mur ligase central" evidence="13">
    <location>
        <begin position="81"/>
        <end position="306"/>
    </location>
</feature>
<dbReference type="GO" id="GO:0005739">
    <property type="term" value="C:mitochondrion"/>
    <property type="evidence" value="ECO:0007669"/>
    <property type="project" value="TreeGrafter"/>
</dbReference>
<comment type="similarity">
    <text evidence="2">Belongs to the folylpolyglutamate synthase family.</text>
</comment>
<keyword evidence="8" id="KW-0067">ATP-binding</keyword>
<dbReference type="Pfam" id="PF08245">
    <property type="entry name" value="Mur_ligase_M"/>
    <property type="match status" value="1"/>
</dbReference>
<dbReference type="GO" id="GO:0046872">
    <property type="term" value="F:metal ion binding"/>
    <property type="evidence" value="ECO:0007669"/>
    <property type="project" value="UniProtKB-KW"/>
</dbReference>
<dbReference type="GO" id="GO:0004326">
    <property type="term" value="F:tetrahydrofolylpolyglutamate synthase activity"/>
    <property type="evidence" value="ECO:0007669"/>
    <property type="project" value="UniProtKB-EC"/>
</dbReference>
<dbReference type="EMBL" id="JANTQA010000036">
    <property type="protein sequence ID" value="KAJ3436957.1"/>
    <property type="molecule type" value="Genomic_DNA"/>
</dbReference>
<dbReference type="EC" id="6.3.2.17" evidence="3"/>
<dbReference type="NCBIfam" id="TIGR01499">
    <property type="entry name" value="folC"/>
    <property type="match status" value="1"/>
</dbReference>
<sequence>MLNTNVPSNLVLKQKLLRANFSQSKYPSYQETIKALFRHQSVKAKLTELELNTHNTKEELAHFTKTLDLQQVLARIPTLHVAGTKGKGSTCSFISRILQSVGLKTGLSTSPHLVSVRERIQINNEPINEQDFTSLYWRIRERIEKNKTDRYKMLPSFFRFVTMMSFQHFWESCVDAMVIEVGIGGRFDATNIVSPDVCTITSLGMDHLVKLGGSLEQIAWHKAGIMKPGVHCFTVPQKLEAMKVLTKVSKQVGAKLSVPRPIDQMVNIWESSPRIQGVRQMYQNGKSLALSLQGEHQKINATAALHTVVEFLSRRYGVIDDLFGIAPNSRPNHIPCMETIGKQNTYTQNWISAKQQEQHHQRLVIRNKEKFQLHKSLYKLPISTLMPQIIKGLETTKWDGRCQLIKESNPKNSAIINWFLDGAHTTNSINYAIKWFMGIINDRPLEQKQNTTNILIFNCIGDREIENLLEPLSKLNIFQNVIFSPNLIKKAWHLDKDLQQLISQIWKQLNGKGKISVTDSLQNTLQLVDKLTSKKENVNIFVTGSLHLVGGIMKLRKLKKI</sequence>
<dbReference type="GO" id="GO:0006730">
    <property type="term" value="P:one-carbon metabolic process"/>
    <property type="evidence" value="ECO:0007669"/>
    <property type="project" value="UniProtKB-KW"/>
</dbReference>
<evidence type="ECO:0000256" key="3">
    <source>
        <dbReference type="ARBA" id="ARBA00013025"/>
    </source>
</evidence>
<comment type="pathway">
    <text evidence="1">Cofactor biosynthesis; tetrahydrofolylpolyglutamate biosynthesis.</text>
</comment>
<evidence type="ECO:0000313" key="15">
    <source>
        <dbReference type="Proteomes" id="UP001146793"/>
    </source>
</evidence>
<proteinExistence type="inferred from homology"/>
<evidence type="ECO:0000256" key="8">
    <source>
        <dbReference type="ARBA" id="ARBA00022840"/>
    </source>
</evidence>
<dbReference type="Gene3D" id="3.90.190.20">
    <property type="entry name" value="Mur ligase, C-terminal domain"/>
    <property type="match status" value="1"/>
</dbReference>
<evidence type="ECO:0000256" key="12">
    <source>
        <dbReference type="ARBA" id="ARBA00047493"/>
    </source>
</evidence>
<keyword evidence="9" id="KW-0460">Magnesium</keyword>
<dbReference type="InterPro" id="IPR018109">
    <property type="entry name" value="Folylpolyglutamate_synth_CS"/>
</dbReference>
<organism evidence="14 15">
    <name type="scientific">Anaeramoeba flamelloides</name>
    <dbReference type="NCBI Taxonomy" id="1746091"/>
    <lineage>
        <taxon>Eukaryota</taxon>
        <taxon>Metamonada</taxon>
        <taxon>Anaeramoebidae</taxon>
        <taxon>Anaeramoeba</taxon>
    </lineage>
</organism>
<evidence type="ECO:0000256" key="7">
    <source>
        <dbReference type="ARBA" id="ARBA00022741"/>
    </source>
</evidence>
<evidence type="ECO:0000256" key="1">
    <source>
        <dbReference type="ARBA" id="ARBA00005150"/>
    </source>
</evidence>
<dbReference type="Gene3D" id="3.40.1190.10">
    <property type="entry name" value="Mur-like, catalytic domain"/>
    <property type="match status" value="1"/>
</dbReference>
<evidence type="ECO:0000256" key="10">
    <source>
        <dbReference type="ARBA" id="ARBA00030592"/>
    </source>
</evidence>
<dbReference type="PANTHER" id="PTHR11136">
    <property type="entry name" value="FOLYLPOLYGLUTAMATE SYNTHASE-RELATED"/>
    <property type="match status" value="1"/>
</dbReference>
<evidence type="ECO:0000256" key="4">
    <source>
        <dbReference type="ARBA" id="ARBA00022563"/>
    </source>
</evidence>
<dbReference type="InterPro" id="IPR036615">
    <property type="entry name" value="Mur_ligase_C_dom_sf"/>
</dbReference>
<dbReference type="SUPFAM" id="SSF53623">
    <property type="entry name" value="MurD-like peptide ligases, catalytic domain"/>
    <property type="match status" value="1"/>
</dbReference>
<comment type="catalytic activity">
    <reaction evidence="12">
        <text>(6S)-5,6,7,8-tetrahydrofolyl-(gamma-L-Glu)(n) + L-glutamate + ATP = (6S)-5,6,7,8-tetrahydrofolyl-(gamma-L-Glu)(n+1) + ADP + phosphate + H(+)</text>
        <dbReference type="Rhea" id="RHEA:10580"/>
        <dbReference type="Rhea" id="RHEA-COMP:14738"/>
        <dbReference type="Rhea" id="RHEA-COMP:14740"/>
        <dbReference type="ChEBI" id="CHEBI:15378"/>
        <dbReference type="ChEBI" id="CHEBI:29985"/>
        <dbReference type="ChEBI" id="CHEBI:30616"/>
        <dbReference type="ChEBI" id="CHEBI:43474"/>
        <dbReference type="ChEBI" id="CHEBI:141005"/>
        <dbReference type="ChEBI" id="CHEBI:456216"/>
        <dbReference type="EC" id="6.3.2.17"/>
    </reaction>
</comment>
<gene>
    <name evidence="14" type="ORF">M0812_19024</name>
</gene>
<dbReference type="PROSITE" id="PS01012">
    <property type="entry name" value="FOLYLPOLYGLU_SYNT_2"/>
    <property type="match status" value="1"/>
</dbReference>
<dbReference type="InterPro" id="IPR013221">
    <property type="entry name" value="Mur_ligase_cen"/>
</dbReference>
<evidence type="ECO:0000259" key="13">
    <source>
        <dbReference type="Pfam" id="PF08245"/>
    </source>
</evidence>
<keyword evidence="5" id="KW-0436">Ligase</keyword>
<keyword evidence="7" id="KW-0547">Nucleotide-binding</keyword>